<organism evidence="1 2">
    <name type="scientific">Imtechella halotolerans K1</name>
    <dbReference type="NCBI Taxonomy" id="946077"/>
    <lineage>
        <taxon>Bacteria</taxon>
        <taxon>Pseudomonadati</taxon>
        <taxon>Bacteroidota</taxon>
        <taxon>Flavobacteriia</taxon>
        <taxon>Flavobacteriales</taxon>
        <taxon>Flavobacteriaceae</taxon>
        <taxon>Imtechella</taxon>
    </lineage>
</organism>
<dbReference type="SUPFAM" id="SSF52266">
    <property type="entry name" value="SGNH hydrolase"/>
    <property type="match status" value="1"/>
</dbReference>
<dbReference type="GO" id="GO:0016788">
    <property type="term" value="F:hydrolase activity, acting on ester bonds"/>
    <property type="evidence" value="ECO:0007669"/>
    <property type="project" value="UniProtKB-ARBA"/>
</dbReference>
<comment type="caution">
    <text evidence="1">The sequence shown here is derived from an EMBL/GenBank/DDBJ whole genome shotgun (WGS) entry which is preliminary data.</text>
</comment>
<dbReference type="RefSeq" id="WP_008241190.1">
    <property type="nucleotide sequence ID" value="NZ_AJJU01000037.1"/>
</dbReference>
<dbReference type="EMBL" id="AJJU01000037">
    <property type="protein sequence ID" value="EID72324.1"/>
    <property type="molecule type" value="Genomic_DNA"/>
</dbReference>
<dbReference type="InterPro" id="IPR036514">
    <property type="entry name" value="SGNH_hydro_sf"/>
</dbReference>
<sequence>MKKLILLLNIILTTQLGLYAQNDSKNRISETNMSILFVGNSLTYSNDLPTLVKKIAKEHGVKIDVNMVAFPNYALIDHWNEGKVQKKIGKKEYNFVIIQQGPSSGNEGRNMLIEYGKKISELSGFNDAKLCYFMVWPSLTNYHTFDRVINNYKEAAAVNNAILIPVGAVWKQHFDTTKDFKFYDADGFHPSEDGSRMAAKVIFESLFKE</sequence>
<evidence type="ECO:0008006" key="3">
    <source>
        <dbReference type="Google" id="ProtNLM"/>
    </source>
</evidence>
<evidence type="ECO:0000313" key="1">
    <source>
        <dbReference type="EMBL" id="EID72324.1"/>
    </source>
</evidence>
<accession>I0W7F8</accession>
<name>I0W7F8_9FLAO</name>
<dbReference type="STRING" id="946077.W5A_12491"/>
<dbReference type="OrthoDB" id="7443339at2"/>
<dbReference type="AlphaFoldDB" id="I0W7F8"/>
<dbReference type="Proteomes" id="UP000005938">
    <property type="component" value="Unassembled WGS sequence"/>
</dbReference>
<reference evidence="1 2" key="1">
    <citation type="journal article" date="2012" name="J. Bacteriol.">
        <title>Genome Sequence of the Halotolerant Bacterium Imtechella halotolerans K1T.</title>
        <authorList>
            <person name="Kumar S."/>
            <person name="Vikram S."/>
            <person name="Subramanian S."/>
            <person name="Raghava G.P."/>
            <person name="Pinnaka A.K."/>
        </authorList>
    </citation>
    <scope>NUCLEOTIDE SEQUENCE [LARGE SCALE GENOMIC DNA]</scope>
    <source>
        <strain evidence="1 2">K1</strain>
    </source>
</reference>
<protein>
    <recommendedName>
        <fullName evidence="3">SGNH hydrolase-type esterase domain-containing protein</fullName>
    </recommendedName>
</protein>
<dbReference type="CDD" id="cd00229">
    <property type="entry name" value="SGNH_hydrolase"/>
    <property type="match status" value="1"/>
</dbReference>
<dbReference type="Gene3D" id="3.40.50.1110">
    <property type="entry name" value="SGNH hydrolase"/>
    <property type="match status" value="1"/>
</dbReference>
<evidence type="ECO:0000313" key="2">
    <source>
        <dbReference type="Proteomes" id="UP000005938"/>
    </source>
</evidence>
<gene>
    <name evidence="1" type="ORF">W5A_12491</name>
</gene>
<dbReference type="eggNOG" id="COG2755">
    <property type="taxonomic scope" value="Bacteria"/>
</dbReference>
<keyword evidence="2" id="KW-1185">Reference proteome</keyword>
<proteinExistence type="predicted"/>